<dbReference type="GO" id="GO:0016758">
    <property type="term" value="F:hexosyltransferase activity"/>
    <property type="evidence" value="ECO:0007669"/>
    <property type="project" value="UniProtKB-ARBA"/>
</dbReference>
<accession>A0A7X9FR90</accession>
<dbReference type="Gene3D" id="3.90.550.10">
    <property type="entry name" value="Spore Coat Polysaccharide Biosynthesis Protein SpsA, Chain A"/>
    <property type="match status" value="1"/>
</dbReference>
<gene>
    <name evidence="2" type="ORF">GYA55_04365</name>
</gene>
<name>A0A7X9FR90_9DELT</name>
<dbReference type="EMBL" id="JAAZON010000181">
    <property type="protein sequence ID" value="NMC62381.1"/>
    <property type="molecule type" value="Genomic_DNA"/>
</dbReference>
<dbReference type="PANTHER" id="PTHR22916:SF3">
    <property type="entry name" value="UDP-GLCNAC:BETAGAL BETA-1,3-N-ACETYLGLUCOSAMINYLTRANSFERASE-LIKE PROTEIN 1"/>
    <property type="match status" value="1"/>
</dbReference>
<evidence type="ECO:0000313" key="2">
    <source>
        <dbReference type="EMBL" id="NMC62381.1"/>
    </source>
</evidence>
<sequence length="306" mass="35884">MTESLPKTDQRKRPPYRSLEDRVISWLNNSRYALTEPLLLRLARLLHARKYRDKNESPLISVYIPTYNRAELLATRSIPSVLNQTYSNLELLVLGDHCTDSTEEVVRSFNDSRLRFFNIPSRKYRYPETALNHWLAGPVVAANTALSMLNGKWIARIDDDDKWTPDHIESLLRFAQQEDFEFVSSYCLFERFGKREKGPVPGALDSYYTNREPPPGAYNPRIGGTQTWLYRSYLKFFKYNINCWRKNWNRVNDIDISIRMFNAGVQMGFLDKVTCEILPRPGEETVGFDAYISDPEEKEEHFKFRD</sequence>
<dbReference type="Pfam" id="PF00535">
    <property type="entry name" value="Glycos_transf_2"/>
    <property type="match status" value="1"/>
</dbReference>
<dbReference type="Proteomes" id="UP000524246">
    <property type="component" value="Unassembled WGS sequence"/>
</dbReference>
<proteinExistence type="predicted"/>
<evidence type="ECO:0000313" key="3">
    <source>
        <dbReference type="Proteomes" id="UP000524246"/>
    </source>
</evidence>
<comment type="caution">
    <text evidence="2">The sequence shown here is derived from an EMBL/GenBank/DDBJ whole genome shotgun (WGS) entry which is preliminary data.</text>
</comment>
<dbReference type="PANTHER" id="PTHR22916">
    <property type="entry name" value="GLYCOSYLTRANSFERASE"/>
    <property type="match status" value="1"/>
</dbReference>
<organism evidence="2 3">
    <name type="scientific">SAR324 cluster bacterium</name>
    <dbReference type="NCBI Taxonomy" id="2024889"/>
    <lineage>
        <taxon>Bacteria</taxon>
        <taxon>Deltaproteobacteria</taxon>
        <taxon>SAR324 cluster</taxon>
    </lineage>
</organism>
<dbReference type="InterPro" id="IPR001173">
    <property type="entry name" value="Glyco_trans_2-like"/>
</dbReference>
<keyword evidence="2" id="KW-0808">Transferase</keyword>
<dbReference type="SUPFAM" id="SSF53448">
    <property type="entry name" value="Nucleotide-diphospho-sugar transferases"/>
    <property type="match status" value="1"/>
</dbReference>
<dbReference type="AlphaFoldDB" id="A0A7X9FR90"/>
<feature type="domain" description="Glycosyltransferase 2-like" evidence="1">
    <location>
        <begin position="61"/>
        <end position="185"/>
    </location>
</feature>
<reference evidence="2 3" key="1">
    <citation type="journal article" date="2020" name="Biotechnol. Biofuels">
        <title>New insights from the biogas microbiome by comprehensive genome-resolved metagenomics of nearly 1600 species originating from multiple anaerobic digesters.</title>
        <authorList>
            <person name="Campanaro S."/>
            <person name="Treu L."/>
            <person name="Rodriguez-R L.M."/>
            <person name="Kovalovszki A."/>
            <person name="Ziels R.M."/>
            <person name="Maus I."/>
            <person name="Zhu X."/>
            <person name="Kougias P.G."/>
            <person name="Basile A."/>
            <person name="Luo G."/>
            <person name="Schluter A."/>
            <person name="Konstantinidis K.T."/>
            <person name="Angelidaki I."/>
        </authorList>
    </citation>
    <scope>NUCLEOTIDE SEQUENCE [LARGE SCALE GENOMIC DNA]</scope>
    <source>
        <strain evidence="2">AS27yjCOA_65</strain>
    </source>
</reference>
<protein>
    <submittedName>
        <fullName evidence="2">Glycosyltransferase family 2 protein</fullName>
    </submittedName>
</protein>
<dbReference type="InterPro" id="IPR029044">
    <property type="entry name" value="Nucleotide-diphossugar_trans"/>
</dbReference>
<dbReference type="CDD" id="cd00761">
    <property type="entry name" value="Glyco_tranf_GTA_type"/>
    <property type="match status" value="1"/>
</dbReference>
<evidence type="ECO:0000259" key="1">
    <source>
        <dbReference type="Pfam" id="PF00535"/>
    </source>
</evidence>